<feature type="chain" id="PRO_5015725194" description="HdeA/HdeB family protein" evidence="1">
    <location>
        <begin position="20"/>
        <end position="100"/>
    </location>
</feature>
<comment type="caution">
    <text evidence="2">The sequence shown here is derived from an EMBL/GenBank/DDBJ whole genome shotgun (WGS) entry which is preliminary data.</text>
</comment>
<name>A0A2T6BHM8_9RHOB</name>
<accession>A0A2T6BHM8</accession>
<organism evidence="2 3">
    <name type="scientific">Litoreibacter ponti</name>
    <dbReference type="NCBI Taxonomy" id="1510457"/>
    <lineage>
        <taxon>Bacteria</taxon>
        <taxon>Pseudomonadati</taxon>
        <taxon>Pseudomonadota</taxon>
        <taxon>Alphaproteobacteria</taxon>
        <taxon>Rhodobacterales</taxon>
        <taxon>Roseobacteraceae</taxon>
        <taxon>Litoreibacter</taxon>
    </lineage>
</organism>
<evidence type="ECO:0008006" key="4">
    <source>
        <dbReference type="Google" id="ProtNLM"/>
    </source>
</evidence>
<evidence type="ECO:0000313" key="3">
    <source>
        <dbReference type="Proteomes" id="UP000243978"/>
    </source>
</evidence>
<dbReference type="Proteomes" id="UP000243978">
    <property type="component" value="Unassembled WGS sequence"/>
</dbReference>
<gene>
    <name evidence="2" type="ORF">C8N43_0198</name>
</gene>
<keyword evidence="3" id="KW-1185">Reference proteome</keyword>
<reference evidence="2 3" key="1">
    <citation type="submission" date="2018-04" db="EMBL/GenBank/DDBJ databases">
        <title>Genomic Encyclopedia of Archaeal and Bacterial Type Strains, Phase II (KMG-II): from individual species to whole genera.</title>
        <authorList>
            <person name="Goeker M."/>
        </authorList>
    </citation>
    <scope>NUCLEOTIDE SEQUENCE [LARGE SCALE GENOMIC DNA]</scope>
    <source>
        <strain evidence="2 3">DSM 100977</strain>
    </source>
</reference>
<feature type="signal peptide" evidence="1">
    <location>
        <begin position="1"/>
        <end position="19"/>
    </location>
</feature>
<dbReference type="EMBL" id="QBKS01000001">
    <property type="protein sequence ID" value="PTX55559.1"/>
    <property type="molecule type" value="Genomic_DNA"/>
</dbReference>
<dbReference type="RefSeq" id="WP_107843840.1">
    <property type="nucleotide sequence ID" value="NZ_QBKS01000001.1"/>
</dbReference>
<protein>
    <recommendedName>
        <fullName evidence="4">HdeA/HdeB family protein</fullName>
    </recommendedName>
</protein>
<proteinExistence type="predicted"/>
<evidence type="ECO:0000256" key="1">
    <source>
        <dbReference type="SAM" id="SignalP"/>
    </source>
</evidence>
<keyword evidence="1" id="KW-0732">Signal</keyword>
<dbReference type="AlphaFoldDB" id="A0A2T6BHM8"/>
<sequence length="100" mass="10751">MRLALALALLMAVPAASFANPDRAAQMCRWLDSLDVTEGGCRVADKSVYVKIDAPKSEAAEMCSTITSTLRGDGIRFDSGWSLRIFNPKTGNAQTAICKL</sequence>
<evidence type="ECO:0000313" key="2">
    <source>
        <dbReference type="EMBL" id="PTX55559.1"/>
    </source>
</evidence>